<keyword evidence="3" id="KW-1185">Reference proteome</keyword>
<comment type="caution">
    <text evidence="2">The sequence shown here is derived from an EMBL/GenBank/DDBJ whole genome shotgun (WGS) entry which is preliminary data.</text>
</comment>
<dbReference type="VEuPathDB" id="FungiDB:FMAN_09345"/>
<feature type="region of interest" description="Disordered" evidence="1">
    <location>
        <begin position="1"/>
        <end position="28"/>
    </location>
</feature>
<dbReference type="EMBL" id="FCQH01000004">
    <property type="protein sequence ID" value="CVK91199.1"/>
    <property type="molecule type" value="Genomic_DNA"/>
</dbReference>
<name>A0A1L7SZV2_FUSMA</name>
<accession>A0A1L7SZV2</accession>
<dbReference type="Proteomes" id="UP000184255">
    <property type="component" value="Unassembled WGS sequence"/>
</dbReference>
<reference evidence="3" key="1">
    <citation type="journal article" date="2016" name="Genome Biol. Evol.">
        <title>Comparative 'omics' of the Fusarium fujikuroi species complex highlights differences in genetic potential and metabolite synthesis.</title>
        <authorList>
            <person name="Niehaus E.-M."/>
            <person name="Muensterkoetter M."/>
            <person name="Proctor R.H."/>
            <person name="Brown D.W."/>
            <person name="Sharon A."/>
            <person name="Idan Y."/>
            <person name="Oren-Young L."/>
            <person name="Sieber C.M."/>
            <person name="Novak O."/>
            <person name="Pencik A."/>
            <person name="Tarkowska D."/>
            <person name="Hromadova K."/>
            <person name="Freeman S."/>
            <person name="Maymon M."/>
            <person name="Elazar M."/>
            <person name="Youssef S.A."/>
            <person name="El-Shabrawy E.S.M."/>
            <person name="Shalaby A.B.A."/>
            <person name="Houterman P."/>
            <person name="Brock N.L."/>
            <person name="Burkhardt I."/>
            <person name="Tsavkelova E.A."/>
            <person name="Dickschat J.S."/>
            <person name="Galuszka P."/>
            <person name="Gueldener U."/>
            <person name="Tudzynski B."/>
        </authorList>
    </citation>
    <scope>NUCLEOTIDE SEQUENCE [LARGE SCALE GENOMIC DNA]</scope>
    <source>
        <strain evidence="3">MRC7560</strain>
    </source>
</reference>
<protein>
    <submittedName>
        <fullName evidence="2">Uncharacterized protein</fullName>
    </submittedName>
</protein>
<dbReference type="GeneID" id="65088604"/>
<proteinExistence type="predicted"/>
<evidence type="ECO:0000313" key="2">
    <source>
        <dbReference type="EMBL" id="CVK91199.1"/>
    </source>
</evidence>
<sequence length="99" mass="10565">MSDGGDHTKPKGGQPPTPSKRLSAEALENQGIQQGVEFESALPCLRCFNAALTLASNTIATLPGQPIDVPTFDCTFPCINSKKCTNCDKNLSNRMPTRA</sequence>
<dbReference type="AlphaFoldDB" id="A0A1L7SZV2"/>
<organism evidence="2 3">
    <name type="scientific">Fusarium mangiferae</name>
    <name type="common">Mango malformation disease fungus</name>
    <dbReference type="NCBI Taxonomy" id="192010"/>
    <lineage>
        <taxon>Eukaryota</taxon>
        <taxon>Fungi</taxon>
        <taxon>Dikarya</taxon>
        <taxon>Ascomycota</taxon>
        <taxon>Pezizomycotina</taxon>
        <taxon>Sordariomycetes</taxon>
        <taxon>Hypocreomycetidae</taxon>
        <taxon>Hypocreales</taxon>
        <taxon>Nectriaceae</taxon>
        <taxon>Fusarium</taxon>
        <taxon>Fusarium fujikuroi species complex</taxon>
    </lineage>
</organism>
<dbReference type="RefSeq" id="XP_041680865.1">
    <property type="nucleotide sequence ID" value="XM_041830177.1"/>
</dbReference>
<evidence type="ECO:0000256" key="1">
    <source>
        <dbReference type="SAM" id="MobiDB-lite"/>
    </source>
</evidence>
<evidence type="ECO:0000313" key="3">
    <source>
        <dbReference type="Proteomes" id="UP000184255"/>
    </source>
</evidence>
<gene>
    <name evidence="2" type="ORF">FMAN_09345</name>
</gene>